<dbReference type="EMBL" id="JAUEPO010000004">
    <property type="protein sequence ID" value="KAK3323909.1"/>
    <property type="molecule type" value="Genomic_DNA"/>
</dbReference>
<comment type="caution">
    <text evidence="2">The sequence shown here is derived from an EMBL/GenBank/DDBJ whole genome shotgun (WGS) entry which is preliminary data.</text>
</comment>
<dbReference type="Proteomes" id="UP001286456">
    <property type="component" value="Unassembled WGS sequence"/>
</dbReference>
<keyword evidence="1" id="KW-0812">Transmembrane</keyword>
<evidence type="ECO:0000256" key="1">
    <source>
        <dbReference type="SAM" id="Phobius"/>
    </source>
</evidence>
<proteinExistence type="predicted"/>
<feature type="transmembrane region" description="Helical" evidence="1">
    <location>
        <begin position="6"/>
        <end position="28"/>
    </location>
</feature>
<keyword evidence="3" id="KW-1185">Reference proteome</keyword>
<reference evidence="2" key="2">
    <citation type="submission" date="2023-06" db="EMBL/GenBank/DDBJ databases">
        <authorList>
            <consortium name="Lawrence Berkeley National Laboratory"/>
            <person name="Haridas S."/>
            <person name="Hensen N."/>
            <person name="Bonometti L."/>
            <person name="Westerberg I."/>
            <person name="Brannstrom I.O."/>
            <person name="Guillou S."/>
            <person name="Cros-Aarteil S."/>
            <person name="Calhoun S."/>
            <person name="Kuo A."/>
            <person name="Mondo S."/>
            <person name="Pangilinan J."/>
            <person name="Riley R."/>
            <person name="Labutti K."/>
            <person name="Andreopoulos B."/>
            <person name="Lipzen A."/>
            <person name="Chen C."/>
            <person name="Yanf M."/>
            <person name="Daum C."/>
            <person name="Ng V."/>
            <person name="Clum A."/>
            <person name="Steindorff A."/>
            <person name="Ohm R."/>
            <person name="Martin F."/>
            <person name="Silar P."/>
            <person name="Natvig D."/>
            <person name="Lalanne C."/>
            <person name="Gautier V."/>
            <person name="Ament-Velasquez S.L."/>
            <person name="Kruys A."/>
            <person name="Hutchinson M.I."/>
            <person name="Powell A.J."/>
            <person name="Barry K."/>
            <person name="Miller A.N."/>
            <person name="Grigoriev I.V."/>
            <person name="Debuchy R."/>
            <person name="Gladieux P."/>
            <person name="Thoren M.H."/>
            <person name="Johannesson H."/>
        </authorList>
    </citation>
    <scope>NUCLEOTIDE SEQUENCE</scope>
    <source>
        <strain evidence="2">SMH4131-1</strain>
    </source>
</reference>
<evidence type="ECO:0000313" key="2">
    <source>
        <dbReference type="EMBL" id="KAK3323909.1"/>
    </source>
</evidence>
<keyword evidence="1" id="KW-1133">Transmembrane helix</keyword>
<gene>
    <name evidence="2" type="ORF">B0T19DRAFT_427251</name>
</gene>
<sequence length="99" mass="11100">MGLNMGSLFFFFSIFKAVVVVVVVGMVFKKKLRRWERELRISCLAKRPFIILCICGVYVCVWIIRVSEEIRGLTSDVIPPFSIERNTTKAGSVVGGSAI</sequence>
<protein>
    <submittedName>
        <fullName evidence="2">Uncharacterized protein</fullName>
    </submittedName>
</protein>
<name>A0AAE0IF92_9PEZI</name>
<dbReference type="AlphaFoldDB" id="A0AAE0IF92"/>
<keyword evidence="1" id="KW-0472">Membrane</keyword>
<reference evidence="2" key="1">
    <citation type="journal article" date="2023" name="Mol. Phylogenet. Evol.">
        <title>Genome-scale phylogeny and comparative genomics of the fungal order Sordariales.</title>
        <authorList>
            <person name="Hensen N."/>
            <person name="Bonometti L."/>
            <person name="Westerberg I."/>
            <person name="Brannstrom I.O."/>
            <person name="Guillou S."/>
            <person name="Cros-Aarteil S."/>
            <person name="Calhoun S."/>
            <person name="Haridas S."/>
            <person name="Kuo A."/>
            <person name="Mondo S."/>
            <person name="Pangilinan J."/>
            <person name="Riley R."/>
            <person name="LaButti K."/>
            <person name="Andreopoulos B."/>
            <person name="Lipzen A."/>
            <person name="Chen C."/>
            <person name="Yan M."/>
            <person name="Daum C."/>
            <person name="Ng V."/>
            <person name="Clum A."/>
            <person name="Steindorff A."/>
            <person name="Ohm R.A."/>
            <person name="Martin F."/>
            <person name="Silar P."/>
            <person name="Natvig D.O."/>
            <person name="Lalanne C."/>
            <person name="Gautier V."/>
            <person name="Ament-Velasquez S.L."/>
            <person name="Kruys A."/>
            <person name="Hutchinson M.I."/>
            <person name="Powell A.J."/>
            <person name="Barry K."/>
            <person name="Miller A.N."/>
            <person name="Grigoriev I.V."/>
            <person name="Debuchy R."/>
            <person name="Gladieux P."/>
            <person name="Hiltunen Thoren M."/>
            <person name="Johannesson H."/>
        </authorList>
    </citation>
    <scope>NUCLEOTIDE SEQUENCE</scope>
    <source>
        <strain evidence="2">SMH4131-1</strain>
    </source>
</reference>
<evidence type="ECO:0000313" key="3">
    <source>
        <dbReference type="Proteomes" id="UP001286456"/>
    </source>
</evidence>
<accession>A0AAE0IF92</accession>
<organism evidence="2 3">
    <name type="scientific">Cercophora scortea</name>
    <dbReference type="NCBI Taxonomy" id="314031"/>
    <lineage>
        <taxon>Eukaryota</taxon>
        <taxon>Fungi</taxon>
        <taxon>Dikarya</taxon>
        <taxon>Ascomycota</taxon>
        <taxon>Pezizomycotina</taxon>
        <taxon>Sordariomycetes</taxon>
        <taxon>Sordariomycetidae</taxon>
        <taxon>Sordariales</taxon>
        <taxon>Lasiosphaeriaceae</taxon>
        <taxon>Cercophora</taxon>
    </lineage>
</organism>
<feature type="transmembrane region" description="Helical" evidence="1">
    <location>
        <begin position="49"/>
        <end position="67"/>
    </location>
</feature>